<evidence type="ECO:0000256" key="5">
    <source>
        <dbReference type="ARBA" id="ARBA00022824"/>
    </source>
</evidence>
<evidence type="ECO:0000256" key="2">
    <source>
        <dbReference type="ARBA" id="ARBA00004389"/>
    </source>
</evidence>
<dbReference type="InterPro" id="IPR036291">
    <property type="entry name" value="NAD(P)-bd_dom_sf"/>
</dbReference>
<sequence length="434" mass="48524">MSGCFWRSSKVSIVLLRCSRVLGYINLRFSLPFEHRYPAQGQCGRICVVFSSKSVSLCDTANMSLSGDVCLVTGASGFLGERIVKLLVEEGAMEIRLLDRNIKPQLLQSLDESRNQTKINVFEGDIRDSELLTKACQGASTVIHTASIIDVTGAVDYSELHGINVKGTQLLLQICLQENVTSFIYTSSIEVAGPNPQGDPIVDGDEETPYFSCLKFLYSKTKHEAEQLSLRANGQPLCNGGHLTTCALRPTYIYGEGCRFLKGHMVNGIRNGNTLLRTSRPDAKVNPVYVGNVAFAHVLAARAMRDPKKRETIGGNFYFISDDTPPVSYSDFNHAVLSTLGFRIQEKLILPFPVLRLLCFLLEILQRCLQPFMKFTPPLNSQLLIMLNTPFTFSYHKAQRDIGYSPCYDWEESRKRTTDWLASILPAEREQIRA</sequence>
<evidence type="ECO:0000313" key="11">
    <source>
        <dbReference type="Ensembl" id="ENSSFOP00015015227.1"/>
    </source>
</evidence>
<dbReference type="FunFam" id="3.40.50.720:FF:000220">
    <property type="entry name" value="3 beta-hydroxysteroid dehydrogenase/Delta 5--&gt;4-isomerase type 1"/>
    <property type="match status" value="1"/>
</dbReference>
<dbReference type="AlphaFoldDB" id="A0A8C9RG61"/>
<dbReference type="Proteomes" id="UP000694397">
    <property type="component" value="Chromosome 12"/>
</dbReference>
<dbReference type="InterPro" id="IPR050177">
    <property type="entry name" value="Lipid_A_modif_metabolic_enz"/>
</dbReference>
<keyword evidence="7" id="KW-0560">Oxidoreductase</keyword>
<dbReference type="OrthoDB" id="1925334at2759"/>
<dbReference type="Gene3D" id="3.40.50.720">
    <property type="entry name" value="NAD(P)-binding Rossmann-like Domain"/>
    <property type="match status" value="1"/>
</dbReference>
<reference evidence="11" key="2">
    <citation type="submission" date="2025-08" db="UniProtKB">
        <authorList>
            <consortium name="Ensembl"/>
        </authorList>
    </citation>
    <scope>IDENTIFICATION</scope>
</reference>
<evidence type="ECO:0000259" key="10">
    <source>
        <dbReference type="Pfam" id="PF01073"/>
    </source>
</evidence>
<name>A0A8C9RG61_SCLFO</name>
<dbReference type="GO" id="GO:0005789">
    <property type="term" value="C:endoplasmic reticulum membrane"/>
    <property type="evidence" value="ECO:0007669"/>
    <property type="project" value="UniProtKB-SubCell"/>
</dbReference>
<evidence type="ECO:0000256" key="9">
    <source>
        <dbReference type="ARBA" id="ARBA00023136"/>
    </source>
</evidence>
<evidence type="ECO:0000256" key="6">
    <source>
        <dbReference type="ARBA" id="ARBA00022989"/>
    </source>
</evidence>
<accession>A0A8C9RG61</accession>
<protein>
    <submittedName>
        <fullName evidence="11">Hydroxy-delta-5-steroid dehydrogenase, 3 beta- and steroid delta-isomerase 2</fullName>
    </submittedName>
</protein>
<keyword evidence="5" id="KW-0256">Endoplasmic reticulum</keyword>
<keyword evidence="12" id="KW-1185">Reference proteome</keyword>
<keyword evidence="6" id="KW-1133">Transmembrane helix</keyword>
<evidence type="ECO:0000256" key="7">
    <source>
        <dbReference type="ARBA" id="ARBA00023002"/>
    </source>
</evidence>
<comment type="subcellular location">
    <subcellularLocation>
        <location evidence="2">Endoplasmic reticulum membrane</location>
        <topology evidence="2">Single-pass membrane protein</topology>
    </subcellularLocation>
    <subcellularLocation>
        <location evidence="1">Mitochondrion membrane</location>
        <topology evidence="1">Single-pass membrane protein</topology>
    </subcellularLocation>
</comment>
<gene>
    <name evidence="11" type="primary">hsd3b1</name>
</gene>
<dbReference type="Pfam" id="PF01073">
    <property type="entry name" value="3Beta_HSD"/>
    <property type="match status" value="1"/>
</dbReference>
<dbReference type="GeneTree" id="ENSGT00940000155444"/>
<organism evidence="11 12">
    <name type="scientific">Scleropages formosus</name>
    <name type="common">Asian bonytongue</name>
    <name type="synonym">Osteoglossum formosum</name>
    <dbReference type="NCBI Taxonomy" id="113540"/>
    <lineage>
        <taxon>Eukaryota</taxon>
        <taxon>Metazoa</taxon>
        <taxon>Chordata</taxon>
        <taxon>Craniata</taxon>
        <taxon>Vertebrata</taxon>
        <taxon>Euteleostomi</taxon>
        <taxon>Actinopterygii</taxon>
        <taxon>Neopterygii</taxon>
        <taxon>Teleostei</taxon>
        <taxon>Osteoglossocephala</taxon>
        <taxon>Osteoglossomorpha</taxon>
        <taxon>Osteoglossiformes</taxon>
        <taxon>Osteoglossidae</taxon>
        <taxon>Scleropages</taxon>
    </lineage>
</organism>
<dbReference type="PANTHER" id="PTHR43245:SF51">
    <property type="entry name" value="SHORT CHAIN DEHYDROGENASE_REDUCTASE FAMILY 42E, MEMBER 2"/>
    <property type="match status" value="1"/>
</dbReference>
<keyword evidence="8" id="KW-0496">Mitochondrion</keyword>
<comment type="similarity">
    <text evidence="3">Belongs to the 3-beta-HSD family.</text>
</comment>
<reference evidence="11" key="3">
    <citation type="submission" date="2025-09" db="UniProtKB">
        <authorList>
            <consortium name="Ensembl"/>
        </authorList>
    </citation>
    <scope>IDENTIFICATION</scope>
</reference>
<evidence type="ECO:0000256" key="8">
    <source>
        <dbReference type="ARBA" id="ARBA00023128"/>
    </source>
</evidence>
<keyword evidence="4" id="KW-0812">Transmembrane</keyword>
<proteinExistence type="inferred from homology"/>
<evidence type="ECO:0000256" key="4">
    <source>
        <dbReference type="ARBA" id="ARBA00022692"/>
    </source>
</evidence>
<keyword evidence="9" id="KW-0472">Membrane</keyword>
<dbReference type="PANTHER" id="PTHR43245">
    <property type="entry name" value="BIFUNCTIONAL POLYMYXIN RESISTANCE PROTEIN ARNA"/>
    <property type="match status" value="1"/>
</dbReference>
<dbReference type="GO" id="GO:0006694">
    <property type="term" value="P:steroid biosynthetic process"/>
    <property type="evidence" value="ECO:0007669"/>
    <property type="project" value="InterPro"/>
</dbReference>
<reference evidence="11 12" key="1">
    <citation type="submission" date="2019-04" db="EMBL/GenBank/DDBJ databases">
        <authorList>
            <consortium name="Wellcome Sanger Institute Data Sharing"/>
        </authorList>
    </citation>
    <scope>NUCLEOTIDE SEQUENCE [LARGE SCALE GENOMIC DNA]</scope>
</reference>
<feature type="domain" description="3-beta hydroxysteroid dehydrogenase/isomerase" evidence="10">
    <location>
        <begin position="71"/>
        <end position="351"/>
    </location>
</feature>
<evidence type="ECO:0000313" key="12">
    <source>
        <dbReference type="Proteomes" id="UP000694397"/>
    </source>
</evidence>
<evidence type="ECO:0000256" key="1">
    <source>
        <dbReference type="ARBA" id="ARBA00004304"/>
    </source>
</evidence>
<dbReference type="Ensembl" id="ENSSFOT00015015408.2">
    <property type="protein sequence ID" value="ENSSFOP00015015227.1"/>
    <property type="gene ID" value="ENSSFOG00015009830.2"/>
</dbReference>
<dbReference type="SUPFAM" id="SSF51735">
    <property type="entry name" value="NAD(P)-binding Rossmann-fold domains"/>
    <property type="match status" value="1"/>
</dbReference>
<evidence type="ECO:0000256" key="3">
    <source>
        <dbReference type="ARBA" id="ARBA00009219"/>
    </source>
</evidence>
<dbReference type="GO" id="GO:0016616">
    <property type="term" value="F:oxidoreductase activity, acting on the CH-OH group of donors, NAD or NADP as acceptor"/>
    <property type="evidence" value="ECO:0007669"/>
    <property type="project" value="InterPro"/>
</dbReference>
<dbReference type="GO" id="GO:0031966">
    <property type="term" value="C:mitochondrial membrane"/>
    <property type="evidence" value="ECO:0007669"/>
    <property type="project" value="UniProtKB-SubCell"/>
</dbReference>
<dbReference type="InterPro" id="IPR002225">
    <property type="entry name" value="3Beta_OHSteriod_DH/Estase"/>
</dbReference>